<dbReference type="Gene3D" id="1.25.40.390">
    <property type="match status" value="1"/>
</dbReference>
<name>A0A1I1J9K4_9FLAO</name>
<dbReference type="EMBL" id="FOKV01000004">
    <property type="protein sequence ID" value="SFC45289.1"/>
    <property type="molecule type" value="Genomic_DNA"/>
</dbReference>
<evidence type="ECO:0000313" key="8">
    <source>
        <dbReference type="EMBL" id="SFC45289.1"/>
    </source>
</evidence>
<evidence type="ECO:0000259" key="7">
    <source>
        <dbReference type="Pfam" id="PF14322"/>
    </source>
</evidence>
<accession>A0A1I1J9K4</accession>
<dbReference type="InterPro" id="IPR011990">
    <property type="entry name" value="TPR-like_helical_dom_sf"/>
</dbReference>
<dbReference type="Pfam" id="PF07980">
    <property type="entry name" value="SusD_RagB"/>
    <property type="match status" value="1"/>
</dbReference>
<dbReference type="InterPro" id="IPR012944">
    <property type="entry name" value="SusD_RagB_dom"/>
</dbReference>
<evidence type="ECO:0000256" key="1">
    <source>
        <dbReference type="ARBA" id="ARBA00004442"/>
    </source>
</evidence>
<dbReference type="SUPFAM" id="SSF48452">
    <property type="entry name" value="TPR-like"/>
    <property type="match status" value="1"/>
</dbReference>
<sequence>MMTINIKNTNKLVLLALVFLSVSCSDEFLEEKQDWTGVNEQVFQDEMRATAYIDYVYGLFLPGDGNVPQWWYHSHNDDLLQTSDEYYGQTRWNQEWASISPNESHAWDYIGRRMQTNINNSTYTRIRQINLFINNVDQYDGIEEEMKNYLKGQMYFWRGYQYFDLASWYGGVPIELEAQNPIVDPAGQTPRSSAQETLAQAMADLDMAKDLLPGRWSDAADWGRVTSGTAAALKGRAALLWASPQFNRDDDQQRWQAAYDANLEARNILEENGFGLYQGEWGDIWSQEVGNPEAVWVWSFNTLTNDRQLNSGWETISRPSDQESFYQAKPTKQTVDAFPMRDGRPIGESDTYDYDLQSFYKNRDPRFYATFVIPGDRFPYEERQDYRSWNYTWFSEENIETPNEDTDDAANASGFYVKKMTDPNASNTDFFREAGNDYIEIRFAEVVLNLAEAAIGANNLDEGKQGIIEIRERAGLENLDGSFGLADVNSRDELFGAVVKERQVELAYERQKRYYTLKRWMLFNDDFGTCTRLGIEPIDGTRRTGFYFIAQSEDGDDYIGTEDPFEPNEEGVAPVVDRMPETFPEGISSEEEYVEWWRDNYFRIQVRDNLDPTDNNWTFSWYNEYYFLGIYQDLIETNPYLEQTIGWGGTFDPLE</sequence>
<comment type="similarity">
    <text evidence="2">Belongs to the SusD family.</text>
</comment>
<dbReference type="InterPro" id="IPR033985">
    <property type="entry name" value="SusD-like_N"/>
</dbReference>
<feature type="domain" description="SusD-like N-terminal" evidence="7">
    <location>
        <begin position="81"/>
        <end position="233"/>
    </location>
</feature>
<dbReference type="STRING" id="1334022.SAMN04487907_104227"/>
<keyword evidence="9" id="KW-1185">Reference proteome</keyword>
<dbReference type="RefSeq" id="WP_217643056.1">
    <property type="nucleotide sequence ID" value="NZ_FOKV01000004.1"/>
</dbReference>
<dbReference type="AlphaFoldDB" id="A0A1I1J9K4"/>
<dbReference type="Proteomes" id="UP000199438">
    <property type="component" value="Unassembled WGS sequence"/>
</dbReference>
<dbReference type="Pfam" id="PF14322">
    <property type="entry name" value="SusD-like_3"/>
    <property type="match status" value="1"/>
</dbReference>
<organism evidence="8 9">
    <name type="scientific">Zunongwangia mangrovi</name>
    <dbReference type="NCBI Taxonomy" id="1334022"/>
    <lineage>
        <taxon>Bacteria</taxon>
        <taxon>Pseudomonadati</taxon>
        <taxon>Bacteroidota</taxon>
        <taxon>Flavobacteriia</taxon>
        <taxon>Flavobacteriales</taxon>
        <taxon>Flavobacteriaceae</taxon>
        <taxon>Zunongwangia</taxon>
    </lineage>
</organism>
<comment type="subcellular location">
    <subcellularLocation>
        <location evidence="1">Cell outer membrane</location>
    </subcellularLocation>
</comment>
<evidence type="ECO:0000256" key="3">
    <source>
        <dbReference type="ARBA" id="ARBA00022729"/>
    </source>
</evidence>
<reference evidence="9" key="1">
    <citation type="submission" date="2016-10" db="EMBL/GenBank/DDBJ databases">
        <authorList>
            <person name="Varghese N."/>
            <person name="Submissions S."/>
        </authorList>
    </citation>
    <scope>NUCLEOTIDE SEQUENCE [LARGE SCALE GENOMIC DNA]</scope>
    <source>
        <strain evidence="9">DSM 24499</strain>
    </source>
</reference>
<gene>
    <name evidence="8" type="ORF">SAMN04487907_104227</name>
</gene>
<keyword evidence="5" id="KW-0998">Cell outer membrane</keyword>
<proteinExistence type="inferred from homology"/>
<protein>
    <submittedName>
        <fullName evidence="8">Starch-binding associating with outer membrane</fullName>
    </submittedName>
</protein>
<keyword evidence="4" id="KW-0472">Membrane</keyword>
<evidence type="ECO:0000256" key="4">
    <source>
        <dbReference type="ARBA" id="ARBA00023136"/>
    </source>
</evidence>
<evidence type="ECO:0000259" key="6">
    <source>
        <dbReference type="Pfam" id="PF07980"/>
    </source>
</evidence>
<keyword evidence="3" id="KW-0732">Signal</keyword>
<dbReference type="PROSITE" id="PS51257">
    <property type="entry name" value="PROKAR_LIPOPROTEIN"/>
    <property type="match status" value="1"/>
</dbReference>
<feature type="domain" description="RagB/SusD" evidence="6">
    <location>
        <begin position="293"/>
        <end position="647"/>
    </location>
</feature>
<dbReference type="GO" id="GO:0009279">
    <property type="term" value="C:cell outer membrane"/>
    <property type="evidence" value="ECO:0007669"/>
    <property type="project" value="UniProtKB-SubCell"/>
</dbReference>
<evidence type="ECO:0000313" key="9">
    <source>
        <dbReference type="Proteomes" id="UP000199438"/>
    </source>
</evidence>
<evidence type="ECO:0000256" key="2">
    <source>
        <dbReference type="ARBA" id="ARBA00006275"/>
    </source>
</evidence>
<evidence type="ECO:0000256" key="5">
    <source>
        <dbReference type="ARBA" id="ARBA00023237"/>
    </source>
</evidence>